<evidence type="ECO:0000256" key="4">
    <source>
        <dbReference type="ARBA" id="ARBA00022723"/>
    </source>
</evidence>
<dbReference type="EMBL" id="KL198014">
    <property type="protein sequence ID" value="KDQ22590.1"/>
    <property type="molecule type" value="Genomic_DNA"/>
</dbReference>
<evidence type="ECO:0000256" key="2">
    <source>
        <dbReference type="ARBA" id="ARBA00010617"/>
    </source>
</evidence>
<dbReference type="HOGENOM" id="CLU_1696253_0_0_1"/>
<gene>
    <name evidence="9" type="ORF">PLEOSDRAFT_1050957</name>
</gene>
<dbReference type="OrthoDB" id="1055148at2759"/>
<evidence type="ECO:0000313" key="9">
    <source>
        <dbReference type="EMBL" id="KDQ22590.1"/>
    </source>
</evidence>
<keyword evidence="8" id="KW-0472">Membrane</keyword>
<dbReference type="InterPro" id="IPR001128">
    <property type="entry name" value="Cyt_P450"/>
</dbReference>
<dbReference type="VEuPathDB" id="FungiDB:PLEOSDRAFT_1050957"/>
<keyword evidence="7" id="KW-0503">Monooxygenase</keyword>
<dbReference type="PANTHER" id="PTHR46300:SF1">
    <property type="entry name" value="P450, PUTATIVE (EUROFUNG)-RELATED"/>
    <property type="match status" value="1"/>
</dbReference>
<keyword evidence="4" id="KW-0479">Metal-binding</keyword>
<keyword evidence="8" id="KW-1133">Transmembrane helix</keyword>
<comment type="cofactor">
    <cofactor evidence="1">
        <name>heme</name>
        <dbReference type="ChEBI" id="CHEBI:30413"/>
    </cofactor>
</comment>
<evidence type="ECO:0000313" key="10">
    <source>
        <dbReference type="Proteomes" id="UP000027073"/>
    </source>
</evidence>
<dbReference type="GO" id="GO:0005506">
    <property type="term" value="F:iron ion binding"/>
    <property type="evidence" value="ECO:0007669"/>
    <property type="project" value="InterPro"/>
</dbReference>
<dbReference type="Gene3D" id="1.10.630.10">
    <property type="entry name" value="Cytochrome P450"/>
    <property type="match status" value="1"/>
</dbReference>
<dbReference type="GO" id="GO:0016705">
    <property type="term" value="F:oxidoreductase activity, acting on paired donors, with incorporation or reduction of molecular oxygen"/>
    <property type="evidence" value="ECO:0007669"/>
    <property type="project" value="InterPro"/>
</dbReference>
<evidence type="ECO:0000256" key="8">
    <source>
        <dbReference type="SAM" id="Phobius"/>
    </source>
</evidence>
<sequence length="155" mass="17008">MSHFSWSNISSAAPSSSSYAELYPSLTSWTLSVPVAIVLLVAARSYMARPKGKLPPGPPGLPVIGNLHQLTDKLWVTLEKWTKQYGPVVYLNIAGQNTIVLGTHKAAADLLDRRAGIYSDRPRNIVAGELLTGGLVFAFAQHNDVWKRMRRASHE</sequence>
<dbReference type="InParanoid" id="A0A067N6J5"/>
<accession>A0A067N6J5</accession>
<dbReference type="InterPro" id="IPR036396">
    <property type="entry name" value="Cyt_P450_sf"/>
</dbReference>
<proteinExistence type="inferred from homology"/>
<evidence type="ECO:0000256" key="7">
    <source>
        <dbReference type="ARBA" id="ARBA00023033"/>
    </source>
</evidence>
<keyword evidence="3" id="KW-0349">Heme</keyword>
<dbReference type="STRING" id="1137138.A0A067N6J5"/>
<dbReference type="SUPFAM" id="SSF48264">
    <property type="entry name" value="Cytochrome P450"/>
    <property type="match status" value="1"/>
</dbReference>
<dbReference type="GO" id="GO:0020037">
    <property type="term" value="F:heme binding"/>
    <property type="evidence" value="ECO:0007669"/>
    <property type="project" value="InterPro"/>
</dbReference>
<evidence type="ECO:0000256" key="5">
    <source>
        <dbReference type="ARBA" id="ARBA00023002"/>
    </source>
</evidence>
<dbReference type="Pfam" id="PF00067">
    <property type="entry name" value="p450"/>
    <property type="match status" value="1"/>
</dbReference>
<comment type="similarity">
    <text evidence="2">Belongs to the cytochrome P450 family.</text>
</comment>
<reference evidence="10" key="1">
    <citation type="journal article" date="2014" name="Proc. Natl. Acad. Sci. U.S.A.">
        <title>Extensive sampling of basidiomycete genomes demonstrates inadequacy of the white-rot/brown-rot paradigm for wood decay fungi.</title>
        <authorList>
            <person name="Riley R."/>
            <person name="Salamov A.A."/>
            <person name="Brown D.W."/>
            <person name="Nagy L.G."/>
            <person name="Floudas D."/>
            <person name="Held B.W."/>
            <person name="Levasseur A."/>
            <person name="Lombard V."/>
            <person name="Morin E."/>
            <person name="Otillar R."/>
            <person name="Lindquist E.A."/>
            <person name="Sun H."/>
            <person name="LaButti K.M."/>
            <person name="Schmutz J."/>
            <person name="Jabbour D."/>
            <person name="Luo H."/>
            <person name="Baker S.E."/>
            <person name="Pisabarro A.G."/>
            <person name="Walton J.D."/>
            <person name="Blanchette R.A."/>
            <person name="Henrissat B."/>
            <person name="Martin F."/>
            <person name="Cullen D."/>
            <person name="Hibbett D.S."/>
            <person name="Grigoriev I.V."/>
        </authorList>
    </citation>
    <scope>NUCLEOTIDE SEQUENCE [LARGE SCALE GENOMIC DNA]</scope>
    <source>
        <strain evidence="10">PC15</strain>
    </source>
</reference>
<dbReference type="PANTHER" id="PTHR46300">
    <property type="entry name" value="P450, PUTATIVE (EUROFUNG)-RELATED-RELATED"/>
    <property type="match status" value="1"/>
</dbReference>
<evidence type="ECO:0000256" key="3">
    <source>
        <dbReference type="ARBA" id="ARBA00022617"/>
    </source>
</evidence>
<dbReference type="AlphaFoldDB" id="A0A067N6J5"/>
<evidence type="ECO:0008006" key="11">
    <source>
        <dbReference type="Google" id="ProtNLM"/>
    </source>
</evidence>
<name>A0A067N6J5_PLEO1</name>
<keyword evidence="6" id="KW-0408">Iron</keyword>
<dbReference type="GO" id="GO:0004497">
    <property type="term" value="F:monooxygenase activity"/>
    <property type="evidence" value="ECO:0007669"/>
    <property type="project" value="UniProtKB-KW"/>
</dbReference>
<dbReference type="Proteomes" id="UP000027073">
    <property type="component" value="Unassembled WGS sequence"/>
</dbReference>
<organism evidence="9 10">
    <name type="scientific">Pleurotus ostreatus (strain PC15)</name>
    <name type="common">Oyster mushroom</name>
    <dbReference type="NCBI Taxonomy" id="1137138"/>
    <lineage>
        <taxon>Eukaryota</taxon>
        <taxon>Fungi</taxon>
        <taxon>Dikarya</taxon>
        <taxon>Basidiomycota</taxon>
        <taxon>Agaricomycotina</taxon>
        <taxon>Agaricomycetes</taxon>
        <taxon>Agaricomycetidae</taxon>
        <taxon>Agaricales</taxon>
        <taxon>Pleurotineae</taxon>
        <taxon>Pleurotaceae</taxon>
        <taxon>Pleurotus</taxon>
    </lineage>
</organism>
<protein>
    <recommendedName>
        <fullName evidence="11">Cytochrome P450</fullName>
    </recommendedName>
</protein>
<dbReference type="InterPro" id="IPR050364">
    <property type="entry name" value="Cytochrome_P450_fung"/>
</dbReference>
<feature type="transmembrane region" description="Helical" evidence="8">
    <location>
        <begin position="26"/>
        <end position="43"/>
    </location>
</feature>
<keyword evidence="5" id="KW-0560">Oxidoreductase</keyword>
<evidence type="ECO:0000256" key="6">
    <source>
        <dbReference type="ARBA" id="ARBA00023004"/>
    </source>
</evidence>
<keyword evidence="8" id="KW-0812">Transmembrane</keyword>
<evidence type="ECO:0000256" key="1">
    <source>
        <dbReference type="ARBA" id="ARBA00001971"/>
    </source>
</evidence>